<proteinExistence type="predicted"/>
<organism evidence="1 2">
    <name type="scientific">Vitis vinifera</name>
    <name type="common">Grape</name>
    <dbReference type="NCBI Taxonomy" id="29760"/>
    <lineage>
        <taxon>Eukaryota</taxon>
        <taxon>Viridiplantae</taxon>
        <taxon>Streptophyta</taxon>
        <taxon>Embryophyta</taxon>
        <taxon>Tracheophyta</taxon>
        <taxon>Spermatophyta</taxon>
        <taxon>Magnoliopsida</taxon>
        <taxon>eudicotyledons</taxon>
        <taxon>Gunneridae</taxon>
        <taxon>Pentapetalae</taxon>
        <taxon>rosids</taxon>
        <taxon>Vitales</taxon>
        <taxon>Vitaceae</taxon>
        <taxon>Viteae</taxon>
        <taxon>Vitis</taxon>
    </lineage>
</organism>
<evidence type="ECO:0000313" key="1">
    <source>
        <dbReference type="EMBL" id="RVW46518.1"/>
    </source>
</evidence>
<protein>
    <recommendedName>
        <fullName evidence="3">Endonuclease/exonuclease/phosphatase domain-containing protein</fullName>
    </recommendedName>
</protein>
<dbReference type="AlphaFoldDB" id="A0A438EFR2"/>
<comment type="caution">
    <text evidence="1">The sequence shown here is derived from an EMBL/GenBank/DDBJ whole genome shotgun (WGS) entry which is preliminary data.</text>
</comment>
<gene>
    <name evidence="1" type="ORF">CK203_067401</name>
</gene>
<dbReference type="EMBL" id="QGNW01001302">
    <property type="protein sequence ID" value="RVW46518.1"/>
    <property type="molecule type" value="Genomic_DNA"/>
</dbReference>
<name>A0A438EFR2_VITVI</name>
<evidence type="ECO:0008006" key="3">
    <source>
        <dbReference type="Google" id="ProtNLM"/>
    </source>
</evidence>
<evidence type="ECO:0000313" key="2">
    <source>
        <dbReference type="Proteomes" id="UP000288805"/>
    </source>
</evidence>
<accession>A0A438EFR2</accession>
<reference evidence="1 2" key="1">
    <citation type="journal article" date="2018" name="PLoS Genet.">
        <title>Population sequencing reveals clonal diversity and ancestral inbreeding in the grapevine cultivar Chardonnay.</title>
        <authorList>
            <person name="Roach M.J."/>
            <person name="Johnson D.L."/>
            <person name="Bohlmann J."/>
            <person name="van Vuuren H.J."/>
            <person name="Jones S.J."/>
            <person name="Pretorius I.S."/>
            <person name="Schmidt S.A."/>
            <person name="Borneman A.R."/>
        </authorList>
    </citation>
    <scope>NUCLEOTIDE SEQUENCE [LARGE SCALE GENOMIC DNA]</scope>
    <source>
        <strain evidence="2">cv. Chardonnay</strain>
        <tissue evidence="1">Leaf</tissue>
    </source>
</reference>
<sequence>MLACLVRSLGVETKDNSVWMFSRVYGPILVEEREDFWAELSAIRGLRSDPWCVGRDFNVVRFLEQSRGGKCLSMLSEVGEWRSSIGGLVFNSLSSVGSAALEFPFTKDEVFIALSSLCGDKTSGLDGFTLAFWRCWDFIF</sequence>
<dbReference type="Proteomes" id="UP000288805">
    <property type="component" value="Unassembled WGS sequence"/>
</dbReference>